<feature type="region of interest" description="Disordered" evidence="1">
    <location>
        <begin position="1"/>
        <end position="61"/>
    </location>
</feature>
<sequence length="620" mass="70533">MHISSDDEDNTYQVYLPQEGAVEEENGDENNEHSDEERDLDEGADIVNDPTFNAGNGFDDNKDCLQQDDKEDLLFDEAPAFSEHSTIRNAYVHAYIASAFKGASHDVSCIILDGVVHALWYARDHTRDIEYEAERCLGVNLDSIITYLFICPTCWQVHDPLMLYDKDLWEQCCEEDCEGILYTTKVLPYVTPHGDEPHQVPATDVGGDNAFADPSNPMHDMHDAWGNHSMGTLYMTCCNNPHGVRYLTEETFLIMVLPGPNEPNLEQLNKIMVKFVSDMIELYGGQEFQIYGHEDKRPVHSVLNSEVSNLPASCKIEGLASFSSKLFMCPQCNTPSYYLADPCGFNPTDFRLRDAWHNVKYAFRSHYLDDDDQKEIFEHCGVHWLVFNLIPGWLTAINSVVEFMHCVYLCMVRHVTKVIILQSGMLNPVTSSLSKADQWQLHISVLFVGLFIAWEIDSIIPNVNAPKLRANTKHAATHVKNEKVMSAQPTDEQLDENDALTMDCSIRHHYTTILEFSAAIWILSSCSISPDEVKWGCAALSRACQNWAHMGCHLTPYFHLAQHLQCQFLQFGPCYATWVTNHNNHKGSELECIMMCKWWKWVLVHDLVYPQALCLFVLGV</sequence>
<accession>A0A9P7JEA0</accession>
<keyword evidence="3" id="KW-1185">Reference proteome</keyword>
<name>A0A9P7JEA0_9AGAM</name>
<evidence type="ECO:0000256" key="1">
    <source>
        <dbReference type="SAM" id="MobiDB-lite"/>
    </source>
</evidence>
<dbReference type="Proteomes" id="UP000807769">
    <property type="component" value="Unassembled WGS sequence"/>
</dbReference>
<dbReference type="EMBL" id="JABBWG010000014">
    <property type="protein sequence ID" value="KAG1817167.1"/>
    <property type="molecule type" value="Genomic_DNA"/>
</dbReference>
<evidence type="ECO:0000313" key="2">
    <source>
        <dbReference type="EMBL" id="KAG1817167.1"/>
    </source>
</evidence>
<gene>
    <name evidence="2" type="ORF">BJ212DRAFT_1446741</name>
</gene>
<dbReference type="GeneID" id="64632312"/>
<protein>
    <submittedName>
        <fullName evidence="2">Uncharacterized protein</fullName>
    </submittedName>
</protein>
<evidence type="ECO:0000313" key="3">
    <source>
        <dbReference type="Proteomes" id="UP000807769"/>
    </source>
</evidence>
<feature type="compositionally biased region" description="Acidic residues" evidence="1">
    <location>
        <begin position="1"/>
        <end position="10"/>
    </location>
</feature>
<proteinExistence type="predicted"/>
<dbReference type="AlphaFoldDB" id="A0A9P7JEA0"/>
<comment type="caution">
    <text evidence="2">The sequence shown here is derived from an EMBL/GenBank/DDBJ whole genome shotgun (WGS) entry which is preliminary data.</text>
</comment>
<organism evidence="2 3">
    <name type="scientific">Suillus subaureus</name>
    <dbReference type="NCBI Taxonomy" id="48587"/>
    <lineage>
        <taxon>Eukaryota</taxon>
        <taxon>Fungi</taxon>
        <taxon>Dikarya</taxon>
        <taxon>Basidiomycota</taxon>
        <taxon>Agaricomycotina</taxon>
        <taxon>Agaricomycetes</taxon>
        <taxon>Agaricomycetidae</taxon>
        <taxon>Boletales</taxon>
        <taxon>Suillineae</taxon>
        <taxon>Suillaceae</taxon>
        <taxon>Suillus</taxon>
    </lineage>
</organism>
<dbReference type="RefSeq" id="XP_041193586.1">
    <property type="nucleotide sequence ID" value="XM_041338296.1"/>
</dbReference>
<dbReference type="OrthoDB" id="3248986at2759"/>
<reference evidence="2" key="1">
    <citation type="journal article" date="2020" name="New Phytol.">
        <title>Comparative genomics reveals dynamic genome evolution in host specialist ectomycorrhizal fungi.</title>
        <authorList>
            <person name="Lofgren L.A."/>
            <person name="Nguyen N.H."/>
            <person name="Vilgalys R."/>
            <person name="Ruytinx J."/>
            <person name="Liao H.L."/>
            <person name="Branco S."/>
            <person name="Kuo A."/>
            <person name="LaButti K."/>
            <person name="Lipzen A."/>
            <person name="Andreopoulos W."/>
            <person name="Pangilinan J."/>
            <person name="Riley R."/>
            <person name="Hundley H."/>
            <person name="Na H."/>
            <person name="Barry K."/>
            <person name="Grigoriev I.V."/>
            <person name="Stajich J.E."/>
            <person name="Kennedy P.G."/>
        </authorList>
    </citation>
    <scope>NUCLEOTIDE SEQUENCE</scope>
    <source>
        <strain evidence="2">MN1</strain>
    </source>
</reference>